<dbReference type="InterPro" id="IPR029032">
    <property type="entry name" value="AhpD-like"/>
</dbReference>
<dbReference type="STRING" id="573321.SAMN04488505_105240"/>
<dbReference type="Gene3D" id="1.20.1290.10">
    <property type="entry name" value="AhpD-like"/>
    <property type="match status" value="1"/>
</dbReference>
<evidence type="ECO:0000313" key="3">
    <source>
        <dbReference type="Proteomes" id="UP000198984"/>
    </source>
</evidence>
<dbReference type="Proteomes" id="UP000198984">
    <property type="component" value="Unassembled WGS sequence"/>
</dbReference>
<protein>
    <submittedName>
        <fullName evidence="2">Alkylhydroperoxidase AhpD family core domain-containing protein</fullName>
    </submittedName>
</protein>
<accession>A0A1H7ZXG8</accession>
<dbReference type="SUPFAM" id="SSF69118">
    <property type="entry name" value="AhpD-like"/>
    <property type="match status" value="1"/>
</dbReference>
<dbReference type="EMBL" id="FOBB01000005">
    <property type="protein sequence ID" value="SEM63165.1"/>
    <property type="molecule type" value="Genomic_DNA"/>
</dbReference>
<dbReference type="OrthoDB" id="9801997at2"/>
<evidence type="ECO:0000313" key="2">
    <source>
        <dbReference type="EMBL" id="SEM63165.1"/>
    </source>
</evidence>
<dbReference type="NCBIfam" id="TIGR00778">
    <property type="entry name" value="ahpD_dom"/>
    <property type="match status" value="1"/>
</dbReference>
<keyword evidence="3" id="KW-1185">Reference proteome</keyword>
<dbReference type="Pfam" id="PF02627">
    <property type="entry name" value="CMD"/>
    <property type="match status" value="1"/>
</dbReference>
<keyword evidence="2" id="KW-0575">Peroxidase</keyword>
<gene>
    <name evidence="2" type="ORF">SAMN04488505_105240</name>
</gene>
<organism evidence="2 3">
    <name type="scientific">Chitinophaga rupis</name>
    <dbReference type="NCBI Taxonomy" id="573321"/>
    <lineage>
        <taxon>Bacteria</taxon>
        <taxon>Pseudomonadati</taxon>
        <taxon>Bacteroidota</taxon>
        <taxon>Chitinophagia</taxon>
        <taxon>Chitinophagales</taxon>
        <taxon>Chitinophagaceae</taxon>
        <taxon>Chitinophaga</taxon>
    </lineage>
</organism>
<dbReference type="InterPro" id="IPR004675">
    <property type="entry name" value="AhpD_core"/>
</dbReference>
<evidence type="ECO:0000259" key="1">
    <source>
        <dbReference type="Pfam" id="PF02627"/>
    </source>
</evidence>
<proteinExistence type="predicted"/>
<keyword evidence="2" id="KW-0560">Oxidoreductase</keyword>
<sequence length="146" mass="16390">MSRFLMGKVQPAAYTAMHALDKFMQESSINKNHYELIKIRAAQINGCAYCVNAHTKEALKLGENPQKLYLVGVWREATNVFDEQEQLVLAITEEITLIHNHGLSDELYNKAIAVFGEVKTAEIIMGAITINAWTRIGVSLNMQPQI</sequence>
<dbReference type="InterPro" id="IPR003779">
    <property type="entry name" value="CMD-like"/>
</dbReference>
<dbReference type="GO" id="GO:0051920">
    <property type="term" value="F:peroxiredoxin activity"/>
    <property type="evidence" value="ECO:0007669"/>
    <property type="project" value="InterPro"/>
</dbReference>
<dbReference type="PANTHER" id="PTHR34846:SF10">
    <property type="entry name" value="CYTOPLASMIC PROTEIN"/>
    <property type="match status" value="1"/>
</dbReference>
<reference evidence="2 3" key="1">
    <citation type="submission" date="2016-10" db="EMBL/GenBank/DDBJ databases">
        <authorList>
            <person name="de Groot N.N."/>
        </authorList>
    </citation>
    <scope>NUCLEOTIDE SEQUENCE [LARGE SCALE GENOMIC DNA]</scope>
    <source>
        <strain evidence="2 3">DSM 21039</strain>
    </source>
</reference>
<dbReference type="RefSeq" id="WP_089916605.1">
    <property type="nucleotide sequence ID" value="NZ_FOBB01000005.1"/>
</dbReference>
<name>A0A1H7ZXG8_9BACT</name>
<feature type="domain" description="Carboxymuconolactone decarboxylase-like" evidence="1">
    <location>
        <begin position="13"/>
        <end position="90"/>
    </location>
</feature>
<dbReference type="AlphaFoldDB" id="A0A1H7ZXG8"/>
<dbReference type="PANTHER" id="PTHR34846">
    <property type="entry name" value="4-CARBOXYMUCONOLACTONE DECARBOXYLASE FAMILY PROTEIN (AFU_ORTHOLOGUE AFUA_6G11590)"/>
    <property type="match status" value="1"/>
</dbReference>